<organism evidence="1 2">
    <name type="scientific">Oedothorax gibbosus</name>
    <dbReference type="NCBI Taxonomy" id="931172"/>
    <lineage>
        <taxon>Eukaryota</taxon>
        <taxon>Metazoa</taxon>
        <taxon>Ecdysozoa</taxon>
        <taxon>Arthropoda</taxon>
        <taxon>Chelicerata</taxon>
        <taxon>Arachnida</taxon>
        <taxon>Araneae</taxon>
        <taxon>Araneomorphae</taxon>
        <taxon>Entelegynae</taxon>
        <taxon>Araneoidea</taxon>
        <taxon>Linyphiidae</taxon>
        <taxon>Erigoninae</taxon>
        <taxon>Oedothorax</taxon>
    </lineage>
</organism>
<dbReference type="Proteomes" id="UP000827092">
    <property type="component" value="Unassembled WGS sequence"/>
</dbReference>
<protein>
    <submittedName>
        <fullName evidence="1">Uncharacterized protein</fullName>
    </submittedName>
</protein>
<comment type="caution">
    <text evidence="1">The sequence shown here is derived from an EMBL/GenBank/DDBJ whole genome shotgun (WGS) entry which is preliminary data.</text>
</comment>
<reference evidence="1 2" key="1">
    <citation type="journal article" date="2022" name="Nat. Ecol. Evol.">
        <title>A masculinizing supergene underlies an exaggerated male reproductive morph in a spider.</title>
        <authorList>
            <person name="Hendrickx F."/>
            <person name="De Corte Z."/>
            <person name="Sonet G."/>
            <person name="Van Belleghem S.M."/>
            <person name="Kostlbacher S."/>
            <person name="Vangestel C."/>
        </authorList>
    </citation>
    <scope>NUCLEOTIDE SEQUENCE [LARGE SCALE GENOMIC DNA]</scope>
    <source>
        <strain evidence="1">W744_W776</strain>
    </source>
</reference>
<dbReference type="EMBL" id="JAFNEN010001505">
    <property type="protein sequence ID" value="KAG8173771.1"/>
    <property type="molecule type" value="Genomic_DNA"/>
</dbReference>
<gene>
    <name evidence="1" type="ORF">JTE90_015961</name>
</gene>
<name>A0AAV6TQ95_9ARAC</name>
<feature type="non-terminal residue" evidence="1">
    <location>
        <position position="1"/>
    </location>
</feature>
<evidence type="ECO:0000313" key="2">
    <source>
        <dbReference type="Proteomes" id="UP000827092"/>
    </source>
</evidence>
<accession>A0AAV6TQ95</accession>
<evidence type="ECO:0000313" key="1">
    <source>
        <dbReference type="EMBL" id="KAG8173771.1"/>
    </source>
</evidence>
<dbReference type="AlphaFoldDB" id="A0AAV6TQ95"/>
<keyword evidence="2" id="KW-1185">Reference proteome</keyword>
<proteinExistence type="predicted"/>
<sequence length="47" mass="5271">GKVISQICRCIKEEGVPGFQLRICLVTVLFIHNDASPIQNSYYSSSR</sequence>